<reference evidence="1" key="1">
    <citation type="journal article" date="2014" name="Int. J. Syst. Evol. Microbiol.">
        <title>Complete genome sequence of Corynebacterium casei LMG S-19264T (=DSM 44701T), isolated from a smear-ripened cheese.</title>
        <authorList>
            <consortium name="US DOE Joint Genome Institute (JGI-PGF)"/>
            <person name="Walter F."/>
            <person name="Albersmeier A."/>
            <person name="Kalinowski J."/>
            <person name="Ruckert C."/>
        </authorList>
    </citation>
    <scope>NUCLEOTIDE SEQUENCE</scope>
    <source>
        <strain evidence="1">CGMCC 1.15178</strain>
    </source>
</reference>
<evidence type="ECO:0000313" key="1">
    <source>
        <dbReference type="EMBL" id="GGD52608.1"/>
    </source>
</evidence>
<organism evidence="1 2">
    <name type="scientific">Paenibacillus nasutitermitis</name>
    <dbReference type="NCBI Taxonomy" id="1652958"/>
    <lineage>
        <taxon>Bacteria</taxon>
        <taxon>Bacillati</taxon>
        <taxon>Bacillota</taxon>
        <taxon>Bacilli</taxon>
        <taxon>Bacillales</taxon>
        <taxon>Paenibacillaceae</taxon>
        <taxon>Paenibacillus</taxon>
    </lineage>
</organism>
<gene>
    <name evidence="1" type="ORF">GCM10010911_07710</name>
</gene>
<reference evidence="1" key="2">
    <citation type="submission" date="2020-09" db="EMBL/GenBank/DDBJ databases">
        <authorList>
            <person name="Sun Q."/>
            <person name="Zhou Y."/>
        </authorList>
    </citation>
    <scope>NUCLEOTIDE SEQUENCE</scope>
    <source>
        <strain evidence="1">CGMCC 1.15178</strain>
    </source>
</reference>
<accession>A0A916YMV8</accession>
<proteinExistence type="predicted"/>
<name>A0A916YMV8_9BACL</name>
<protein>
    <submittedName>
        <fullName evidence="1">Uncharacterized protein</fullName>
    </submittedName>
</protein>
<dbReference type="EMBL" id="BMHP01000001">
    <property type="protein sequence ID" value="GGD52608.1"/>
    <property type="molecule type" value="Genomic_DNA"/>
</dbReference>
<sequence>MFCWRAYKASKHNLIYRDNKKNYPLTEPFSPWERIKGCNMFRRGPMNDKELLPWLEKATLGD</sequence>
<keyword evidence="2" id="KW-1185">Reference proteome</keyword>
<comment type="caution">
    <text evidence="1">The sequence shown here is derived from an EMBL/GenBank/DDBJ whole genome shotgun (WGS) entry which is preliminary data.</text>
</comment>
<dbReference type="Proteomes" id="UP000612456">
    <property type="component" value="Unassembled WGS sequence"/>
</dbReference>
<dbReference type="AlphaFoldDB" id="A0A916YMV8"/>
<evidence type="ECO:0000313" key="2">
    <source>
        <dbReference type="Proteomes" id="UP000612456"/>
    </source>
</evidence>